<evidence type="ECO:0000313" key="1">
    <source>
        <dbReference type="EMBL" id="WWC09855.1"/>
    </source>
</evidence>
<dbReference type="RefSeq" id="WP_338481237.1">
    <property type="nucleotide sequence ID" value="NZ_CP145156.1"/>
</dbReference>
<proteinExistence type="predicted"/>
<accession>A0ABZ2DSQ2</accession>
<keyword evidence="2" id="KW-1185">Reference proteome</keyword>
<name>A0ABZ2DSQ2_RAOOR</name>
<protein>
    <submittedName>
        <fullName evidence="1">Uncharacterized protein</fullName>
    </submittedName>
</protein>
<gene>
    <name evidence="1" type="ORF">LM286_15925</name>
</gene>
<organism evidence="1 2">
    <name type="scientific">Raoultella ornithinolytica</name>
    <name type="common">Klebsiella ornithinolytica</name>
    <dbReference type="NCBI Taxonomy" id="54291"/>
    <lineage>
        <taxon>Bacteria</taxon>
        <taxon>Pseudomonadati</taxon>
        <taxon>Pseudomonadota</taxon>
        <taxon>Gammaproteobacteria</taxon>
        <taxon>Enterobacterales</taxon>
        <taxon>Enterobacteriaceae</taxon>
        <taxon>Klebsiella/Raoultella group</taxon>
        <taxon>Raoultella</taxon>
    </lineage>
</organism>
<dbReference type="EMBL" id="CP145163">
    <property type="protein sequence ID" value="WWC09855.1"/>
    <property type="molecule type" value="Genomic_DNA"/>
</dbReference>
<evidence type="ECO:0000313" key="2">
    <source>
        <dbReference type="Proteomes" id="UP001350972"/>
    </source>
</evidence>
<sequence>MNNLEKLRAVGEAVYGDKWQSPLSRALGISDRTVRNFVSGKSQPENLSNRLLEAMELEMGKIKAAIDIINSDKLRGDDISTEMITQIADRYEYSDEQDRKAAIDAMNNAVYEETFLSDLEAIAIRLAIRH</sequence>
<reference evidence="1 2" key="1">
    <citation type="submission" date="2024-02" db="EMBL/GenBank/DDBJ databases">
        <title>Tn5403 promotes plasmid rearrangements and degradation of the Klebsiella pneumoniae carbapenemase (KPC) transposon Tn4401.</title>
        <authorList>
            <person name="Sheppard A.E."/>
            <person name="Barry K.E."/>
            <person name="Parikh H.I."/>
            <person name="Vegesana K."/>
            <person name="Sebra R."/>
            <person name="George S."/>
            <person name="Sanderson N.D."/>
            <person name="Stoesser N."/>
            <person name="Eyre D.W."/>
            <person name="Crook D.W."/>
            <person name="Walker A.S."/>
            <person name="Mathers A.J."/>
        </authorList>
    </citation>
    <scope>NUCLEOTIDE SEQUENCE [LARGE SCALE GENOMIC DNA]</scope>
    <source>
        <strain evidence="1 2">CAV1921</strain>
    </source>
</reference>
<dbReference type="Proteomes" id="UP001350972">
    <property type="component" value="Chromosome"/>
</dbReference>